<dbReference type="AlphaFoldDB" id="A0A8J9VZ90"/>
<dbReference type="InterPro" id="IPR011598">
    <property type="entry name" value="bHLH_dom"/>
</dbReference>
<dbReference type="InterPro" id="IPR037644">
    <property type="entry name" value="MN1"/>
</dbReference>
<dbReference type="EMBL" id="OV696686">
    <property type="protein sequence ID" value="CAH1230539.1"/>
    <property type="molecule type" value="Genomic_DNA"/>
</dbReference>
<dbReference type="OrthoDB" id="5344169at2759"/>
<dbReference type="CDD" id="cd00083">
    <property type="entry name" value="bHLH_SF"/>
    <property type="match status" value="1"/>
</dbReference>
<dbReference type="PANTHER" id="PTHR15821">
    <property type="entry name" value="PROTEIN MN1"/>
    <property type="match status" value="1"/>
</dbReference>
<keyword evidence="1" id="KW-0175">Coiled coil</keyword>
<dbReference type="Gene3D" id="4.10.280.10">
    <property type="entry name" value="Helix-loop-helix DNA-binding domain"/>
    <property type="match status" value="1"/>
</dbReference>
<dbReference type="GO" id="GO:0046983">
    <property type="term" value="F:protein dimerization activity"/>
    <property type="evidence" value="ECO:0007669"/>
    <property type="project" value="InterPro"/>
</dbReference>
<feature type="compositionally biased region" description="Polar residues" evidence="2">
    <location>
        <begin position="923"/>
        <end position="935"/>
    </location>
</feature>
<feature type="domain" description="BHLH" evidence="3">
    <location>
        <begin position="1042"/>
        <end position="1094"/>
    </location>
</feature>
<accession>A0A8J9VZ90</accession>
<feature type="compositionally biased region" description="Basic and acidic residues" evidence="2">
    <location>
        <begin position="943"/>
        <end position="960"/>
    </location>
</feature>
<dbReference type="GO" id="GO:0006355">
    <property type="term" value="P:regulation of DNA-templated transcription"/>
    <property type="evidence" value="ECO:0007669"/>
    <property type="project" value="InterPro"/>
</dbReference>
<feature type="region of interest" description="Disordered" evidence="2">
    <location>
        <begin position="509"/>
        <end position="537"/>
    </location>
</feature>
<organism evidence="4 5">
    <name type="scientific">Branchiostoma lanceolatum</name>
    <name type="common">Common lancelet</name>
    <name type="synonym">Amphioxus lanceolatum</name>
    <dbReference type="NCBI Taxonomy" id="7740"/>
    <lineage>
        <taxon>Eukaryota</taxon>
        <taxon>Metazoa</taxon>
        <taxon>Chordata</taxon>
        <taxon>Cephalochordata</taxon>
        <taxon>Leptocardii</taxon>
        <taxon>Amphioxiformes</taxon>
        <taxon>Branchiostomatidae</taxon>
        <taxon>Branchiostoma</taxon>
    </lineage>
</organism>
<feature type="region of interest" description="Disordered" evidence="2">
    <location>
        <begin position="1"/>
        <end position="21"/>
    </location>
</feature>
<proteinExistence type="predicted"/>
<dbReference type="InterPro" id="IPR036638">
    <property type="entry name" value="HLH_DNA-bd_sf"/>
</dbReference>
<feature type="region of interest" description="Disordered" evidence="2">
    <location>
        <begin position="751"/>
        <end position="779"/>
    </location>
</feature>
<keyword evidence="5" id="KW-1185">Reference proteome</keyword>
<evidence type="ECO:0000313" key="5">
    <source>
        <dbReference type="Proteomes" id="UP000838412"/>
    </source>
</evidence>
<protein>
    <submittedName>
        <fullName evidence="4">Hypp316 protein</fullName>
    </submittedName>
</protein>
<reference evidence="4" key="1">
    <citation type="submission" date="2022-01" db="EMBL/GenBank/DDBJ databases">
        <authorList>
            <person name="Braso-Vives M."/>
        </authorList>
    </citation>
    <scope>NUCLEOTIDE SEQUENCE</scope>
</reference>
<sequence>MYGQRPHLPVESAEENGTGGYANGAPGWWARGEGGGYMNMVAHHPQQQAAYHHEQPGFDPQTCINLKGFEFSDLDHALLGEDPAMRSHAARLHRLSSQSQHGHPGQGYHQDVSYHLQTGGGVHSDHTGKFPTYQRNEYQAQQIPGGERLQLYRNGNGANYSQFVGMHPNVALKHHPRNAAYQGLPDMPSSIPGQFVRTQENEAAARTQPADHWQHRNFPNQGMAAHPVHTQLQNNNAAMDSFEKIAQTEQRMRMLYAQQSAAAQQRSMLSPGQASAPSPVIQKPCAAAGVWQPAPLVSRSSSISSTHSNLSGTSGQCFSPCMQTPTPIPVSPCGPVPQSPCQAQHPPHRSPNLSSLRAVQEEGARWSCEQPTQVMQQTVPQQVPAETPNPLLERQAWELQQQRTGSVVLNNVEREQCTAWSPNFSAEQQHSVLPNHHLQGEENVFSSQDGLQVGYDPSLPKVEREVEIPRLQMASPPVPYQVDMSRLEAKDQNFQRQIQIVQNTAVEGGGYPYQQEQPVPESPSFQTRHGDQFYPGFNTQSGLSIPAVSVNNTEGPKEVLPQDLVVPPSQEQRLSHPVIPMVVEHAADSVDSKAAPNFLWPSDDVSYSKSEQVLSNSSQVPPSIVNNYREAASDLPDAEPTRPRTQNVLAALSTACHNLITNLQRSTYNLYETVGKEERAQAALEHGGMTWDGNEHIVSQDVLKGEVDEVPGLTSVVSNDEIHKVPPVFNHTDDSLSHTSCNGAGLSTRVKNEAAPTVRKRRASEDHVPTKGKKQKNKVMDTVEQRQNGNEMADVLLDRENNDFHSTFATQDGITQSTDSTGRLNPATLQNTDTSLHLTIVNGNVYPAAGPNLQPNPVVETPQVAKIQEETTTNSSEAKVCEGNLACGGEGSVTQSVAPLYTQQRSLEACQSESEFESKCVSGYSQEDQSSQELENSAFVKSDQGDRSAGDSRTVAGEDRHPLEILQAQIRLQQQQFNLAPTETTSSRPSSAPCTTDSKEALLDDTWYQPSSPGPDDANRAPWEKNRDKMIKLEELEPGSVDRRLLHKLNEQRRRDSLKSASYCLKQAIPDCRDSSDQSQQNVLNKANNFILEMLDKQRQADQCREEVRNLRARNLALQQGISALQTEYSHLSKHP</sequence>
<dbReference type="PANTHER" id="PTHR15821:SF0">
    <property type="entry name" value="TRANSCRIPTIONAL ACTIVATOR MN1"/>
    <property type="match status" value="1"/>
</dbReference>
<dbReference type="PROSITE" id="PS50888">
    <property type="entry name" value="BHLH"/>
    <property type="match status" value="1"/>
</dbReference>
<evidence type="ECO:0000256" key="2">
    <source>
        <dbReference type="SAM" id="MobiDB-lite"/>
    </source>
</evidence>
<dbReference type="SUPFAM" id="SSF47459">
    <property type="entry name" value="HLH, helix-loop-helix DNA-binding domain"/>
    <property type="match status" value="1"/>
</dbReference>
<name>A0A8J9VZ90_BRALA</name>
<gene>
    <name evidence="4" type="primary">Hypp316</name>
    <name evidence="4" type="ORF">BLAG_LOCUS1079</name>
</gene>
<evidence type="ECO:0000259" key="3">
    <source>
        <dbReference type="PROSITE" id="PS50888"/>
    </source>
</evidence>
<feature type="region of interest" description="Disordered" evidence="2">
    <location>
        <begin position="921"/>
        <end position="960"/>
    </location>
</feature>
<feature type="coiled-coil region" evidence="1">
    <location>
        <begin position="1094"/>
        <end position="1128"/>
    </location>
</feature>
<dbReference type="Proteomes" id="UP000838412">
    <property type="component" value="Chromosome 1"/>
</dbReference>
<evidence type="ECO:0000256" key="1">
    <source>
        <dbReference type="SAM" id="Coils"/>
    </source>
</evidence>
<evidence type="ECO:0000313" key="4">
    <source>
        <dbReference type="EMBL" id="CAH1230539.1"/>
    </source>
</evidence>